<dbReference type="EMBL" id="LAZR01005716">
    <property type="protein sequence ID" value="KKM97701.1"/>
    <property type="molecule type" value="Genomic_DNA"/>
</dbReference>
<evidence type="ECO:0000313" key="1">
    <source>
        <dbReference type="EMBL" id="KKM97701.1"/>
    </source>
</evidence>
<dbReference type="AlphaFoldDB" id="A0A0F9MEE2"/>
<gene>
    <name evidence="1" type="ORF">LCGC14_1165430</name>
</gene>
<protein>
    <submittedName>
        <fullName evidence="1">Uncharacterized protein</fullName>
    </submittedName>
</protein>
<reference evidence="1" key="1">
    <citation type="journal article" date="2015" name="Nature">
        <title>Complex archaea that bridge the gap between prokaryotes and eukaryotes.</title>
        <authorList>
            <person name="Spang A."/>
            <person name="Saw J.H."/>
            <person name="Jorgensen S.L."/>
            <person name="Zaremba-Niedzwiedzka K."/>
            <person name="Martijn J."/>
            <person name="Lind A.E."/>
            <person name="van Eijk R."/>
            <person name="Schleper C."/>
            <person name="Guy L."/>
            <person name="Ettema T.J."/>
        </authorList>
    </citation>
    <scope>NUCLEOTIDE SEQUENCE</scope>
</reference>
<sequence length="368" mass="42067">MFYRGQKIIVTESSASKRHHPSTGDIGYLNNMYLFYADRFILLDAIFSSYKSDRSTEPSRCERKKLIMDLGISPRTRQKMITTGMAKKFFLNNKYVIPLTTAAYFVVANKVTNVPHMDGPDGLWNRLNNKSGKITMGTSVKIPIGNIGLASVYSSRKGYIGHSDLKAWIRSMTPFLNAHIYELPSMGITTKKLGSGQSTINHRANDLYVKLSIIFRTKDVSAGSFIQLSPNGNLNDINKKLLVDTMREFQILSFMHTNRSDDHIVSNLGVAFSSKFKNVWSTYRRWDIVDDEYTWKHAVIVSIMFRAIFTPGDVYTKMLKIKRFLPITENNLIDMCRRIQMIRKEGITSSAALARVFEEKLLKQKKLK</sequence>
<accession>A0A0F9MEE2</accession>
<comment type="caution">
    <text evidence="1">The sequence shown here is derived from an EMBL/GenBank/DDBJ whole genome shotgun (WGS) entry which is preliminary data.</text>
</comment>
<name>A0A0F9MEE2_9ZZZZ</name>
<organism evidence="1">
    <name type="scientific">marine sediment metagenome</name>
    <dbReference type="NCBI Taxonomy" id="412755"/>
    <lineage>
        <taxon>unclassified sequences</taxon>
        <taxon>metagenomes</taxon>
        <taxon>ecological metagenomes</taxon>
    </lineage>
</organism>
<proteinExistence type="predicted"/>